<organism evidence="1 2">
    <name type="scientific">Nocardia farcinica</name>
    <dbReference type="NCBI Taxonomy" id="37329"/>
    <lineage>
        <taxon>Bacteria</taxon>
        <taxon>Bacillati</taxon>
        <taxon>Actinomycetota</taxon>
        <taxon>Actinomycetes</taxon>
        <taxon>Mycobacteriales</taxon>
        <taxon>Nocardiaceae</taxon>
        <taxon>Nocardia</taxon>
    </lineage>
</organism>
<proteinExistence type="predicted"/>
<geneLocation type="plasmid" evidence="1">
    <name>4</name>
</geneLocation>
<keyword evidence="1" id="KW-0614">Plasmid</keyword>
<name>A0A0H5PQ87_NOCFR</name>
<evidence type="ECO:0000313" key="1">
    <source>
        <dbReference type="EMBL" id="CRY84556.1"/>
    </source>
</evidence>
<gene>
    <name evidence="1" type="ORF">ERS450000_06098</name>
</gene>
<dbReference type="RefSeq" id="WP_076574101.1">
    <property type="nucleotide sequence ID" value="NZ_CP031419.1"/>
</dbReference>
<dbReference type="Proteomes" id="UP000057820">
    <property type="component" value="Plasmid 4"/>
</dbReference>
<sequence>MADAKAGPEPNTLAAAVAETIAAWRAQDPTAQAIPRHVRREISRAVRNDTRSRQLDVSITRTQLELDILHHQKAVVAAGFKPEKEEQHETWARKQAELSDAATRLERRIHELPHLSATDRGRAVEALAQAHAVPGAAVRVKWEVNSAMEALKARVAEKVSAIRLGITAVTQQLRSAPFRLAQWQADAMHNQARQPEGPSSWLTPGQAAALADLTAAAQRFDKASTQAREAKEAETDLAAVVTEFHEALTRTQQLGITSDRINQELRAAHQASQTEPQRQGMWSKIQAAARGPLTPPAAAATGRREFTFGAAPAAQAAPVAAAARRAAR</sequence>
<dbReference type="AlphaFoldDB" id="A0A0H5PQ87"/>
<dbReference type="KEGG" id="nfr:ERS450000_06098"/>
<accession>A0A0H5PQ87</accession>
<evidence type="ECO:0000313" key="2">
    <source>
        <dbReference type="Proteomes" id="UP000057820"/>
    </source>
</evidence>
<protein>
    <submittedName>
        <fullName evidence="1">Uncharacterized protein</fullName>
    </submittedName>
</protein>
<reference evidence="2" key="1">
    <citation type="submission" date="2015-03" db="EMBL/GenBank/DDBJ databases">
        <authorList>
            <consortium name="Pathogen Informatics"/>
        </authorList>
    </citation>
    <scope>NUCLEOTIDE SEQUENCE [LARGE SCALE GENOMIC DNA]</scope>
    <source>
        <strain evidence="2">NCTC11134</strain>
        <plasmid evidence="2">4</plasmid>
    </source>
</reference>
<dbReference type="EMBL" id="LN868941">
    <property type="protein sequence ID" value="CRY84556.1"/>
    <property type="molecule type" value="Genomic_DNA"/>
</dbReference>